<proteinExistence type="predicted"/>
<organism evidence="2 3">
    <name type="scientific">Adiantum capillus-veneris</name>
    <name type="common">Maidenhair fern</name>
    <dbReference type="NCBI Taxonomy" id="13818"/>
    <lineage>
        <taxon>Eukaryota</taxon>
        <taxon>Viridiplantae</taxon>
        <taxon>Streptophyta</taxon>
        <taxon>Embryophyta</taxon>
        <taxon>Tracheophyta</taxon>
        <taxon>Polypodiopsida</taxon>
        <taxon>Polypodiidae</taxon>
        <taxon>Polypodiales</taxon>
        <taxon>Pteridineae</taxon>
        <taxon>Pteridaceae</taxon>
        <taxon>Vittarioideae</taxon>
        <taxon>Adiantum</taxon>
    </lineage>
</organism>
<gene>
    <name evidence="2" type="ORF">GOP47_0024025</name>
</gene>
<dbReference type="Proteomes" id="UP000886520">
    <property type="component" value="Chromosome 23"/>
</dbReference>
<sequence length="72" mass="7757">MLSSSAVDPLSDKVNTTSSGTSPGDSLKKAIQSAGKNGASSYWGISHKDLHREDGTSWPWHCFKVCLFLSSR</sequence>
<feature type="compositionally biased region" description="Polar residues" evidence="1">
    <location>
        <begin position="13"/>
        <end position="24"/>
    </location>
</feature>
<dbReference type="EMBL" id="JABFUD020000023">
    <property type="protein sequence ID" value="KAI5061520.1"/>
    <property type="molecule type" value="Genomic_DNA"/>
</dbReference>
<evidence type="ECO:0000313" key="3">
    <source>
        <dbReference type="Proteomes" id="UP000886520"/>
    </source>
</evidence>
<protein>
    <submittedName>
        <fullName evidence="2">Uncharacterized protein</fullName>
    </submittedName>
</protein>
<name>A0A9D4U551_ADICA</name>
<reference evidence="2" key="1">
    <citation type="submission" date="2021-01" db="EMBL/GenBank/DDBJ databases">
        <title>Adiantum capillus-veneris genome.</title>
        <authorList>
            <person name="Fang Y."/>
            <person name="Liao Q."/>
        </authorList>
    </citation>
    <scope>NUCLEOTIDE SEQUENCE</scope>
    <source>
        <strain evidence="2">H3</strain>
        <tissue evidence="2">Leaf</tissue>
    </source>
</reference>
<accession>A0A9D4U551</accession>
<evidence type="ECO:0000256" key="1">
    <source>
        <dbReference type="SAM" id="MobiDB-lite"/>
    </source>
</evidence>
<keyword evidence="3" id="KW-1185">Reference proteome</keyword>
<dbReference type="AlphaFoldDB" id="A0A9D4U551"/>
<evidence type="ECO:0000313" key="2">
    <source>
        <dbReference type="EMBL" id="KAI5061520.1"/>
    </source>
</evidence>
<comment type="caution">
    <text evidence="2">The sequence shown here is derived from an EMBL/GenBank/DDBJ whole genome shotgun (WGS) entry which is preliminary data.</text>
</comment>
<feature type="region of interest" description="Disordered" evidence="1">
    <location>
        <begin position="1"/>
        <end position="39"/>
    </location>
</feature>